<name>A0A2U2BMT7_ALCFA</name>
<dbReference type="FunFam" id="3.40.50.1400:FF:000002">
    <property type="entry name" value="Ferrochelatase"/>
    <property type="match status" value="1"/>
</dbReference>
<reference evidence="11 12" key="1">
    <citation type="submission" date="2018-05" db="EMBL/GenBank/DDBJ databases">
        <title>Genome Sequence of an Efficient Indole-Degrading Bacterium, Alcaligenes sp.YBY.</title>
        <authorList>
            <person name="Yang B."/>
        </authorList>
    </citation>
    <scope>NUCLEOTIDE SEQUENCE [LARGE SCALE GENOMIC DNA]</scope>
    <source>
        <strain evidence="11 12">YBY</strain>
    </source>
</reference>
<keyword evidence="2 9" id="KW-0963">Cytoplasm</keyword>
<dbReference type="EMBL" id="QEXO01000001">
    <property type="protein sequence ID" value="PWE15333.1"/>
    <property type="molecule type" value="Genomic_DNA"/>
</dbReference>
<comment type="caution">
    <text evidence="11">The sequence shown here is derived from an EMBL/GenBank/DDBJ whole genome shotgun (WGS) entry which is preliminary data.</text>
</comment>
<evidence type="ECO:0000256" key="2">
    <source>
        <dbReference type="ARBA" id="ARBA00022490"/>
    </source>
</evidence>
<dbReference type="Proteomes" id="UP000245216">
    <property type="component" value="Unassembled WGS sequence"/>
</dbReference>
<dbReference type="HAMAP" id="MF_00323">
    <property type="entry name" value="Ferrochelatase"/>
    <property type="match status" value="1"/>
</dbReference>
<evidence type="ECO:0000256" key="10">
    <source>
        <dbReference type="RuleBase" id="RU000607"/>
    </source>
</evidence>
<dbReference type="InterPro" id="IPR033644">
    <property type="entry name" value="Ferrochelatase_C"/>
</dbReference>
<comment type="subcellular location">
    <subcellularLocation>
        <location evidence="9 10">Cytoplasm</location>
    </subcellularLocation>
</comment>
<dbReference type="Pfam" id="PF00762">
    <property type="entry name" value="Ferrochelatase"/>
    <property type="match status" value="1"/>
</dbReference>
<dbReference type="SUPFAM" id="SSF53800">
    <property type="entry name" value="Chelatase"/>
    <property type="match status" value="1"/>
</dbReference>
<keyword evidence="7 9" id="KW-0627">Porphyrin biosynthesis</keyword>
<organism evidence="11 12">
    <name type="scientific">Alcaligenes faecalis</name>
    <dbReference type="NCBI Taxonomy" id="511"/>
    <lineage>
        <taxon>Bacteria</taxon>
        <taxon>Pseudomonadati</taxon>
        <taxon>Pseudomonadota</taxon>
        <taxon>Betaproteobacteria</taxon>
        <taxon>Burkholderiales</taxon>
        <taxon>Alcaligenaceae</taxon>
        <taxon>Alcaligenes</taxon>
    </lineage>
</organism>
<dbReference type="PANTHER" id="PTHR11108">
    <property type="entry name" value="FERROCHELATASE"/>
    <property type="match status" value="1"/>
</dbReference>
<sequence>MPKLFASPYLPEAQDADMFNDQAPVREAGPIGILLVNLGTPDQPDAASIRRYLGEFLSDPRVIEIPQPVWQIILRLFILPRRPSKLAPRYKDIWLPQGAPLLVYSQAQADGLQELLQAQGHDVKVELGMRYGNPSIASGLDKLKAAGCERILSLPLYPQYAASTTATAVDCVAAHLGKQRNQPELRFLKRYHTHPDYIGPLAAQIRRYWDEHGKPERLLLSFHGLPRRCVELGDPYYRDCRETANALRAALDEPAVEVHMAFQSRFGAQRWLEPYTEPTLREWGKQGVGRVDAVCPGFLADCLETLEEIQVECRDAFLEEGGREFHYIPCLNDDPQWIEGLGRLALQHLAGWLPSRLVLAR</sequence>
<evidence type="ECO:0000256" key="5">
    <source>
        <dbReference type="ARBA" id="ARBA00023133"/>
    </source>
</evidence>
<evidence type="ECO:0000313" key="11">
    <source>
        <dbReference type="EMBL" id="PWE15333.1"/>
    </source>
</evidence>
<evidence type="ECO:0000256" key="9">
    <source>
        <dbReference type="HAMAP-Rule" id="MF_00323"/>
    </source>
</evidence>
<comment type="catalytic activity">
    <reaction evidence="9 10">
        <text>heme b + 2 H(+) = protoporphyrin IX + Fe(2+)</text>
        <dbReference type="Rhea" id="RHEA:22584"/>
        <dbReference type="ChEBI" id="CHEBI:15378"/>
        <dbReference type="ChEBI" id="CHEBI:29033"/>
        <dbReference type="ChEBI" id="CHEBI:57306"/>
        <dbReference type="ChEBI" id="CHEBI:60344"/>
        <dbReference type="EC" id="4.98.1.1"/>
    </reaction>
</comment>
<keyword evidence="3 9" id="KW-0479">Metal-binding</keyword>
<accession>A0A2U2BMT7</accession>
<dbReference type="GO" id="GO:0004325">
    <property type="term" value="F:ferrochelatase activity"/>
    <property type="evidence" value="ECO:0007669"/>
    <property type="project" value="UniProtKB-UniRule"/>
</dbReference>
<dbReference type="GO" id="GO:0006783">
    <property type="term" value="P:heme biosynthetic process"/>
    <property type="evidence" value="ECO:0007669"/>
    <property type="project" value="UniProtKB-UniRule"/>
</dbReference>
<evidence type="ECO:0000256" key="6">
    <source>
        <dbReference type="ARBA" id="ARBA00023239"/>
    </source>
</evidence>
<dbReference type="PANTHER" id="PTHR11108:SF1">
    <property type="entry name" value="FERROCHELATASE, MITOCHONDRIAL"/>
    <property type="match status" value="1"/>
</dbReference>
<dbReference type="InterPro" id="IPR019772">
    <property type="entry name" value="Ferrochelatase_AS"/>
</dbReference>
<dbReference type="CDD" id="cd03411">
    <property type="entry name" value="Ferrochelatase_N"/>
    <property type="match status" value="1"/>
</dbReference>
<evidence type="ECO:0000256" key="8">
    <source>
        <dbReference type="ARBA" id="ARBA00024536"/>
    </source>
</evidence>
<comment type="function">
    <text evidence="9 10">Catalyzes the ferrous insertion into protoporphyrin IX.</text>
</comment>
<evidence type="ECO:0000256" key="3">
    <source>
        <dbReference type="ARBA" id="ARBA00022723"/>
    </source>
</evidence>
<evidence type="ECO:0000256" key="4">
    <source>
        <dbReference type="ARBA" id="ARBA00023004"/>
    </source>
</evidence>
<evidence type="ECO:0000313" key="12">
    <source>
        <dbReference type="Proteomes" id="UP000245216"/>
    </source>
</evidence>
<dbReference type="EC" id="4.98.1.1" evidence="9 10"/>
<gene>
    <name evidence="9" type="primary">hemH</name>
    <name evidence="11" type="ORF">DF183_00910</name>
</gene>
<dbReference type="NCBIfam" id="TIGR00109">
    <property type="entry name" value="hemH"/>
    <property type="match status" value="1"/>
</dbReference>
<dbReference type="CDD" id="cd00419">
    <property type="entry name" value="Ferrochelatase_C"/>
    <property type="match status" value="1"/>
</dbReference>
<dbReference type="PROSITE" id="PS00534">
    <property type="entry name" value="FERROCHELATASE"/>
    <property type="match status" value="1"/>
</dbReference>
<dbReference type="AlphaFoldDB" id="A0A2U2BMT7"/>
<dbReference type="GO" id="GO:0005737">
    <property type="term" value="C:cytoplasm"/>
    <property type="evidence" value="ECO:0007669"/>
    <property type="project" value="UniProtKB-SubCell"/>
</dbReference>
<comment type="similarity">
    <text evidence="1 9 10">Belongs to the ferrochelatase family.</text>
</comment>
<dbReference type="Gene3D" id="3.40.50.1400">
    <property type="match status" value="2"/>
</dbReference>
<dbReference type="InterPro" id="IPR033659">
    <property type="entry name" value="Ferrochelatase_N"/>
</dbReference>
<dbReference type="InterPro" id="IPR001015">
    <property type="entry name" value="Ferrochelatase"/>
</dbReference>
<keyword evidence="5 9" id="KW-0350">Heme biosynthesis</keyword>
<keyword evidence="4 9" id="KW-0408">Iron</keyword>
<dbReference type="STRING" id="511.UZ73_03970"/>
<comment type="catalytic activity">
    <reaction evidence="8">
        <text>Fe-coproporphyrin III + 2 H(+) = coproporphyrin III + Fe(2+)</text>
        <dbReference type="Rhea" id="RHEA:49572"/>
        <dbReference type="ChEBI" id="CHEBI:15378"/>
        <dbReference type="ChEBI" id="CHEBI:29033"/>
        <dbReference type="ChEBI" id="CHEBI:68438"/>
        <dbReference type="ChEBI" id="CHEBI:131725"/>
        <dbReference type="EC" id="4.99.1.9"/>
    </reaction>
    <physiologicalReaction direction="right-to-left" evidence="8">
        <dbReference type="Rhea" id="RHEA:49574"/>
    </physiologicalReaction>
</comment>
<feature type="binding site" evidence="9">
    <location>
        <position position="223"/>
    </location>
    <ligand>
        <name>Fe(2+)</name>
        <dbReference type="ChEBI" id="CHEBI:29033"/>
    </ligand>
</feature>
<proteinExistence type="inferred from homology"/>
<dbReference type="RefSeq" id="WP_109088212.1">
    <property type="nucleotide sequence ID" value="NZ_QEXO01000001.1"/>
</dbReference>
<evidence type="ECO:0000256" key="1">
    <source>
        <dbReference type="ARBA" id="ARBA00007718"/>
    </source>
</evidence>
<feature type="binding site" evidence="9">
    <location>
        <position position="304"/>
    </location>
    <ligand>
        <name>Fe(2+)</name>
        <dbReference type="ChEBI" id="CHEBI:29033"/>
    </ligand>
</feature>
<reference evidence="11 12" key="2">
    <citation type="submission" date="2018-05" db="EMBL/GenBank/DDBJ databases">
        <authorList>
            <person name="Lanie J.A."/>
            <person name="Ng W.-L."/>
            <person name="Kazmierczak K.M."/>
            <person name="Andrzejewski T.M."/>
            <person name="Davidsen T.M."/>
            <person name="Wayne K.J."/>
            <person name="Tettelin H."/>
            <person name="Glass J.I."/>
            <person name="Rusch D."/>
            <person name="Podicherti R."/>
            <person name="Tsui H.-C.T."/>
            <person name="Winkler M.E."/>
        </authorList>
    </citation>
    <scope>NUCLEOTIDE SEQUENCE [LARGE SCALE GENOMIC DNA]</scope>
    <source>
        <strain evidence="11 12">YBY</strain>
    </source>
</reference>
<dbReference type="GO" id="GO:0046872">
    <property type="term" value="F:metal ion binding"/>
    <property type="evidence" value="ECO:0007669"/>
    <property type="project" value="UniProtKB-KW"/>
</dbReference>
<protein>
    <recommendedName>
        <fullName evidence="9 10">Ferrochelatase</fullName>
        <ecNumber evidence="9 10">4.98.1.1</ecNumber>
    </recommendedName>
    <alternativeName>
        <fullName evidence="9">Heme synthase</fullName>
    </alternativeName>
    <alternativeName>
        <fullName evidence="9">Protoheme ferro-lyase</fullName>
    </alternativeName>
</protein>
<dbReference type="UniPathway" id="UPA00252">
    <property type="reaction ID" value="UER00325"/>
</dbReference>
<evidence type="ECO:0000256" key="7">
    <source>
        <dbReference type="ARBA" id="ARBA00023244"/>
    </source>
</evidence>
<keyword evidence="6 9" id="KW-0456">Lyase</keyword>
<comment type="pathway">
    <text evidence="9 10">Porphyrin-containing compound metabolism; protoheme biosynthesis; protoheme from protoporphyrin-IX: step 1/1.</text>
</comment>